<dbReference type="GO" id="GO:0005886">
    <property type="term" value="C:plasma membrane"/>
    <property type="evidence" value="ECO:0007669"/>
    <property type="project" value="UniProtKB-SubCell"/>
</dbReference>
<evidence type="ECO:0000256" key="1">
    <source>
        <dbReference type="ARBA" id="ARBA00004162"/>
    </source>
</evidence>
<dbReference type="EMBL" id="JAJAGQ010000001">
    <property type="protein sequence ID" value="KAJ8574419.1"/>
    <property type="molecule type" value="Genomic_DNA"/>
</dbReference>
<dbReference type="CDD" id="cd06464">
    <property type="entry name" value="ACD_sHsps-like"/>
    <property type="match status" value="1"/>
</dbReference>
<dbReference type="InterPro" id="IPR002068">
    <property type="entry name" value="A-crystallin/Hsp20_dom"/>
</dbReference>
<evidence type="ECO:0000256" key="6">
    <source>
        <dbReference type="SAM" id="MobiDB-lite"/>
    </source>
</evidence>
<evidence type="ECO:0000259" key="7">
    <source>
        <dbReference type="PROSITE" id="PS01031"/>
    </source>
</evidence>
<dbReference type="OrthoDB" id="1431247at2759"/>
<dbReference type="PANTHER" id="PTHR43670:SF53">
    <property type="entry name" value="PROTEIN RESTRICTED TEV MOVEMENT 2-LIKE"/>
    <property type="match status" value="1"/>
</dbReference>
<feature type="region of interest" description="Disordered" evidence="6">
    <location>
        <begin position="111"/>
        <end position="174"/>
    </location>
</feature>
<feature type="compositionally biased region" description="Polar residues" evidence="6">
    <location>
        <begin position="152"/>
        <end position="163"/>
    </location>
</feature>
<dbReference type="AlphaFoldDB" id="A0A9Q1N856"/>
<keyword evidence="2" id="KW-0472">Membrane</keyword>
<evidence type="ECO:0000256" key="3">
    <source>
        <dbReference type="ARBA" id="ARBA00022821"/>
    </source>
</evidence>
<name>A0A9Q1N856_9SOLA</name>
<dbReference type="PANTHER" id="PTHR43670">
    <property type="entry name" value="HEAT SHOCK PROTEIN 26"/>
    <property type="match status" value="1"/>
</dbReference>
<keyword evidence="3" id="KW-0611">Plant defense</keyword>
<evidence type="ECO:0000313" key="8">
    <source>
        <dbReference type="EMBL" id="KAJ8574419.1"/>
    </source>
</evidence>
<comment type="subcellular location">
    <subcellularLocation>
        <location evidence="1">Cell membrane</location>
        <topology evidence="1">Single-pass membrane protein</topology>
    </subcellularLocation>
</comment>
<feature type="compositionally biased region" description="Basic and acidic residues" evidence="6">
    <location>
        <begin position="164"/>
        <end position="173"/>
    </location>
</feature>
<organism evidence="8 9">
    <name type="scientific">Anisodus acutangulus</name>
    <dbReference type="NCBI Taxonomy" id="402998"/>
    <lineage>
        <taxon>Eukaryota</taxon>
        <taxon>Viridiplantae</taxon>
        <taxon>Streptophyta</taxon>
        <taxon>Embryophyta</taxon>
        <taxon>Tracheophyta</taxon>
        <taxon>Spermatophyta</taxon>
        <taxon>Magnoliopsida</taxon>
        <taxon>eudicotyledons</taxon>
        <taxon>Gunneridae</taxon>
        <taxon>Pentapetalae</taxon>
        <taxon>asterids</taxon>
        <taxon>lamiids</taxon>
        <taxon>Solanales</taxon>
        <taxon>Solanaceae</taxon>
        <taxon>Solanoideae</taxon>
        <taxon>Hyoscyameae</taxon>
        <taxon>Anisodus</taxon>
    </lineage>
</organism>
<evidence type="ECO:0000256" key="4">
    <source>
        <dbReference type="PROSITE-ProRule" id="PRU00285"/>
    </source>
</evidence>
<dbReference type="SUPFAM" id="SSF49764">
    <property type="entry name" value="HSP20-like chaperones"/>
    <property type="match status" value="1"/>
</dbReference>
<gene>
    <name evidence="8" type="ORF">K7X08_026224</name>
</gene>
<keyword evidence="9" id="KW-1185">Reference proteome</keyword>
<proteinExistence type="inferred from homology"/>
<dbReference type="GO" id="GO:0006952">
    <property type="term" value="P:defense response"/>
    <property type="evidence" value="ECO:0007669"/>
    <property type="project" value="UniProtKB-KW"/>
</dbReference>
<dbReference type="PROSITE" id="PS01031">
    <property type="entry name" value="SHSP"/>
    <property type="match status" value="1"/>
</dbReference>
<dbReference type="GO" id="GO:0034605">
    <property type="term" value="P:cellular response to heat"/>
    <property type="evidence" value="ECO:0007669"/>
    <property type="project" value="TreeGrafter"/>
</dbReference>
<comment type="caution">
    <text evidence="8">The sequence shown here is derived from an EMBL/GenBank/DDBJ whole genome shotgun (WGS) entry which is preliminary data.</text>
</comment>
<sequence>MENGCSCCSNSRIYEDFVPSSEVVHGKDYDTLLLNLPGFKKEEVKVQLCSKTGILKISGQRPVNIFLSFQKDIPISRNCDKSKISARLVNGILYVKHPKLITSSDKIDKELPASASEPEQDHKKTQEMNTSSRNEIGKHDNENVPAKEEQKNNSTKTSEQTQVKPDESIKDNTTRTANDLFGKLKVSREVIKMSLATVVVLGIGRYVVNVMRSPKQAKE</sequence>
<dbReference type="InterPro" id="IPR008978">
    <property type="entry name" value="HSP20-like_chaperone"/>
</dbReference>
<comment type="similarity">
    <text evidence="4 5">Belongs to the small heat shock protein (HSP20) family.</text>
</comment>
<feature type="compositionally biased region" description="Basic and acidic residues" evidence="6">
    <location>
        <begin position="135"/>
        <end position="151"/>
    </location>
</feature>
<dbReference type="Pfam" id="PF00011">
    <property type="entry name" value="HSP20"/>
    <property type="match status" value="1"/>
</dbReference>
<dbReference type="Gene3D" id="2.60.40.790">
    <property type="match status" value="1"/>
</dbReference>
<protein>
    <recommendedName>
        <fullName evidence="7">SHSP domain-containing protein</fullName>
    </recommendedName>
</protein>
<dbReference type="Proteomes" id="UP001152561">
    <property type="component" value="Unassembled WGS sequence"/>
</dbReference>
<reference evidence="9" key="1">
    <citation type="journal article" date="2023" name="Proc. Natl. Acad. Sci. U.S.A.">
        <title>Genomic and structural basis for evolution of tropane alkaloid biosynthesis.</title>
        <authorList>
            <person name="Wanga Y.-J."/>
            <person name="Taina T."/>
            <person name="Yua J.-Y."/>
            <person name="Lia J."/>
            <person name="Xua B."/>
            <person name="Chenc J."/>
            <person name="D'Auriad J.C."/>
            <person name="Huanga J.-P."/>
            <person name="Huanga S.-X."/>
        </authorList>
    </citation>
    <scope>NUCLEOTIDE SEQUENCE [LARGE SCALE GENOMIC DNA]</scope>
    <source>
        <strain evidence="9">cv. KIB-2019</strain>
    </source>
</reference>
<keyword evidence="2" id="KW-1003">Cell membrane</keyword>
<evidence type="ECO:0000313" key="9">
    <source>
        <dbReference type="Proteomes" id="UP001152561"/>
    </source>
</evidence>
<evidence type="ECO:0000256" key="2">
    <source>
        <dbReference type="ARBA" id="ARBA00022475"/>
    </source>
</evidence>
<feature type="domain" description="SHSP" evidence="7">
    <location>
        <begin position="12"/>
        <end position="116"/>
    </location>
</feature>
<evidence type="ECO:0000256" key="5">
    <source>
        <dbReference type="RuleBase" id="RU003616"/>
    </source>
</evidence>
<accession>A0A9Q1N856</accession>